<evidence type="ECO:0000259" key="4">
    <source>
        <dbReference type="PROSITE" id="PS51085"/>
    </source>
</evidence>
<dbReference type="SUPFAM" id="SSF52343">
    <property type="entry name" value="Ferredoxin reductase-like, C-terminal NADP-linked domain"/>
    <property type="match status" value="1"/>
</dbReference>
<evidence type="ECO:0000313" key="7">
    <source>
        <dbReference type="Proteomes" id="UP000183407"/>
    </source>
</evidence>
<dbReference type="InterPro" id="IPR006058">
    <property type="entry name" value="2Fe2S_fd_BS"/>
</dbReference>
<dbReference type="InterPro" id="IPR039261">
    <property type="entry name" value="FNR_nucleotide-bd"/>
</dbReference>
<dbReference type="Pfam" id="PF00175">
    <property type="entry name" value="NAD_binding_1"/>
    <property type="match status" value="1"/>
</dbReference>
<dbReference type="InterPro" id="IPR036010">
    <property type="entry name" value="2Fe-2S_ferredoxin-like_sf"/>
</dbReference>
<dbReference type="InterPro" id="IPR017927">
    <property type="entry name" value="FAD-bd_FR_type"/>
</dbReference>
<dbReference type="Pfam" id="PF00970">
    <property type="entry name" value="FAD_binding_6"/>
    <property type="match status" value="1"/>
</dbReference>
<dbReference type="InterPro" id="IPR001041">
    <property type="entry name" value="2Fe-2S_ferredoxin-type"/>
</dbReference>
<dbReference type="PROSITE" id="PS51085">
    <property type="entry name" value="2FE2S_FER_2"/>
    <property type="match status" value="1"/>
</dbReference>
<keyword evidence="6" id="KW-0560">Oxidoreductase</keyword>
<comment type="cofactor">
    <cofactor evidence="1">
        <name>FAD</name>
        <dbReference type="ChEBI" id="CHEBI:57692"/>
    </cofactor>
</comment>
<accession>A0A1H5M2D9</accession>
<feature type="domain" description="FAD-binding FR-type" evidence="5">
    <location>
        <begin position="104"/>
        <end position="204"/>
    </location>
</feature>
<dbReference type="InterPro" id="IPR001433">
    <property type="entry name" value="OxRdtase_FAD/NAD-bd"/>
</dbReference>
<evidence type="ECO:0000256" key="2">
    <source>
        <dbReference type="ARBA" id="ARBA00022714"/>
    </source>
</evidence>
<dbReference type="OrthoDB" id="4307358at2"/>
<dbReference type="SUPFAM" id="SSF63380">
    <property type="entry name" value="Riboflavin synthase domain-like"/>
    <property type="match status" value="1"/>
</dbReference>
<evidence type="ECO:0000256" key="3">
    <source>
        <dbReference type="ARBA" id="ARBA00023014"/>
    </source>
</evidence>
<feature type="domain" description="2Fe-2S ferredoxin-type" evidence="4">
    <location>
        <begin position="1"/>
        <end position="94"/>
    </location>
</feature>
<protein>
    <submittedName>
        <fullName evidence="6">Toluene monooxygenase electron transfer component</fullName>
    </submittedName>
</protein>
<dbReference type="InterPro" id="IPR012675">
    <property type="entry name" value="Beta-grasp_dom_sf"/>
</dbReference>
<keyword evidence="3" id="KW-0411">Iron-sulfur</keyword>
<keyword evidence="6" id="KW-0503">Monooxygenase</keyword>
<dbReference type="PANTHER" id="PTHR47354">
    <property type="entry name" value="NADH OXIDOREDUCTASE HCR"/>
    <property type="match status" value="1"/>
</dbReference>
<dbReference type="RefSeq" id="WP_073361516.1">
    <property type="nucleotide sequence ID" value="NZ_FNTL01000005.1"/>
</dbReference>
<dbReference type="CDD" id="cd00207">
    <property type="entry name" value="fer2"/>
    <property type="match status" value="1"/>
</dbReference>
<dbReference type="PANTHER" id="PTHR47354:SF5">
    <property type="entry name" value="PROTEIN RFBI"/>
    <property type="match status" value="1"/>
</dbReference>
<reference evidence="7" key="1">
    <citation type="submission" date="2016-10" db="EMBL/GenBank/DDBJ databases">
        <authorList>
            <person name="Varghese N."/>
        </authorList>
    </citation>
    <scope>NUCLEOTIDE SEQUENCE [LARGE SCALE GENOMIC DNA]</scope>
    <source>
        <strain evidence="7">DSM 44719</strain>
    </source>
</reference>
<evidence type="ECO:0000313" key="6">
    <source>
        <dbReference type="EMBL" id="SEE83509.1"/>
    </source>
</evidence>
<dbReference type="InterPro" id="IPR008333">
    <property type="entry name" value="Cbr1-like_FAD-bd_dom"/>
</dbReference>
<dbReference type="Gene3D" id="2.40.30.10">
    <property type="entry name" value="Translation factors"/>
    <property type="match status" value="1"/>
</dbReference>
<dbReference type="EMBL" id="FNTL01000005">
    <property type="protein sequence ID" value="SEE83509.1"/>
    <property type="molecule type" value="Genomic_DNA"/>
</dbReference>
<keyword evidence="2" id="KW-0479">Metal-binding</keyword>
<keyword evidence="2" id="KW-0408">Iron</keyword>
<gene>
    <name evidence="6" type="ORF">SAMN04490220_8610</name>
</gene>
<dbReference type="Gene3D" id="3.10.20.30">
    <property type="match status" value="1"/>
</dbReference>
<dbReference type="Pfam" id="PF00111">
    <property type="entry name" value="Fer2"/>
    <property type="match status" value="1"/>
</dbReference>
<name>A0A1H5M2D9_RHOJO</name>
<dbReference type="PROSITE" id="PS00197">
    <property type="entry name" value="2FE2S_FER_1"/>
    <property type="match status" value="1"/>
</dbReference>
<dbReference type="InterPro" id="IPR017938">
    <property type="entry name" value="Riboflavin_synthase-like_b-brl"/>
</dbReference>
<proteinExistence type="predicted"/>
<dbReference type="PROSITE" id="PS51384">
    <property type="entry name" value="FAD_FR"/>
    <property type="match status" value="1"/>
</dbReference>
<dbReference type="Proteomes" id="UP000183407">
    <property type="component" value="Unassembled WGS sequence"/>
</dbReference>
<evidence type="ECO:0000259" key="5">
    <source>
        <dbReference type="PROSITE" id="PS51384"/>
    </source>
</evidence>
<dbReference type="PRINTS" id="PR00410">
    <property type="entry name" value="PHEHYDRXLASE"/>
</dbReference>
<dbReference type="SUPFAM" id="SSF54292">
    <property type="entry name" value="2Fe-2S ferredoxin-like"/>
    <property type="match status" value="1"/>
</dbReference>
<dbReference type="AlphaFoldDB" id="A0A1H5M2D9"/>
<sequence>MTVTVNFSGYERPVACGPEETLLRAGLRAGLTLPYECASGGCGSCRAQLVDGEVKNLWPDAAGLSERDRRRGNRVLMCQSIPTADCTVKAPILDGPTVSREAVPERVTSRLLGREALTPDTALFTLDFSSPIDFLPGQFMLLESPDGVRRAYSMAHPADGAGSTTVEFIIRAKPGGAASSWLFEKVQVGEEILVEGPYGRAYAQPRSDRPAVCIAGGTGLAPILAITEELLVEDRARRVDLYIGARMAGDIVLLDRLARLNELGARVAVSVEDPDLAGNEPAGWDMFAASRVGRVIDHVAEDWTDLSAHDVYLAGPAGMVDAALRALVRERGASADRLFFDRFIA</sequence>
<keyword evidence="2" id="KW-0001">2Fe-2S</keyword>
<dbReference type="GO" id="GO:0051537">
    <property type="term" value="F:2 iron, 2 sulfur cluster binding"/>
    <property type="evidence" value="ECO:0007669"/>
    <property type="project" value="UniProtKB-KW"/>
</dbReference>
<evidence type="ECO:0000256" key="1">
    <source>
        <dbReference type="ARBA" id="ARBA00001974"/>
    </source>
</evidence>
<dbReference type="GO" id="GO:0004497">
    <property type="term" value="F:monooxygenase activity"/>
    <property type="evidence" value="ECO:0007669"/>
    <property type="project" value="UniProtKB-KW"/>
</dbReference>
<dbReference type="InterPro" id="IPR050415">
    <property type="entry name" value="MRET"/>
</dbReference>
<dbReference type="Gene3D" id="3.40.50.80">
    <property type="entry name" value="Nucleotide-binding domain of ferredoxin-NADP reductase (FNR) module"/>
    <property type="match status" value="1"/>
</dbReference>
<organism evidence="6 7">
    <name type="scientific">Rhodococcus jostii</name>
    <dbReference type="NCBI Taxonomy" id="132919"/>
    <lineage>
        <taxon>Bacteria</taxon>
        <taxon>Bacillati</taxon>
        <taxon>Actinomycetota</taxon>
        <taxon>Actinomycetes</taxon>
        <taxon>Mycobacteriales</taxon>
        <taxon>Nocardiaceae</taxon>
        <taxon>Rhodococcus</taxon>
    </lineage>
</organism>